<comment type="caution">
    <text evidence="2">The sequence shown here is derived from an EMBL/GenBank/DDBJ whole genome shotgun (WGS) entry which is preliminary data.</text>
</comment>
<dbReference type="AlphaFoldDB" id="A0A8X6FUJ4"/>
<sequence length="120" mass="14077">MYPESQKLKSSCLVQQTFSMTSRDYNYMPEEYCYVCGHFIKRVNKYSVKTSNKMCEVYRAYSGILAALKCDNHVWEIIGDFKVIGFLMDVQYVFIKFLVIFLFGTADILKCIIAYETSHR</sequence>
<organism evidence="2 3">
    <name type="scientific">Trichonephila clavata</name>
    <name type="common">Joro spider</name>
    <name type="synonym">Nephila clavata</name>
    <dbReference type="NCBI Taxonomy" id="2740835"/>
    <lineage>
        <taxon>Eukaryota</taxon>
        <taxon>Metazoa</taxon>
        <taxon>Ecdysozoa</taxon>
        <taxon>Arthropoda</taxon>
        <taxon>Chelicerata</taxon>
        <taxon>Arachnida</taxon>
        <taxon>Araneae</taxon>
        <taxon>Araneomorphae</taxon>
        <taxon>Entelegynae</taxon>
        <taxon>Araneoidea</taxon>
        <taxon>Nephilidae</taxon>
        <taxon>Trichonephila</taxon>
    </lineage>
</organism>
<keyword evidence="1" id="KW-1133">Transmembrane helix</keyword>
<evidence type="ECO:0000256" key="1">
    <source>
        <dbReference type="SAM" id="Phobius"/>
    </source>
</evidence>
<keyword evidence="1" id="KW-0812">Transmembrane</keyword>
<accession>A0A8X6FUJ4</accession>
<reference evidence="2" key="1">
    <citation type="submission" date="2020-07" db="EMBL/GenBank/DDBJ databases">
        <title>Multicomponent nature underlies the extraordinary mechanical properties of spider dragline silk.</title>
        <authorList>
            <person name="Kono N."/>
            <person name="Nakamura H."/>
            <person name="Mori M."/>
            <person name="Yoshida Y."/>
            <person name="Ohtoshi R."/>
            <person name="Malay A.D."/>
            <person name="Moran D.A.P."/>
            <person name="Tomita M."/>
            <person name="Numata K."/>
            <person name="Arakawa K."/>
        </authorList>
    </citation>
    <scope>NUCLEOTIDE SEQUENCE</scope>
</reference>
<name>A0A8X6FUJ4_TRICU</name>
<dbReference type="OrthoDB" id="8063408at2759"/>
<keyword evidence="3" id="KW-1185">Reference proteome</keyword>
<evidence type="ECO:0000313" key="2">
    <source>
        <dbReference type="EMBL" id="GFQ89126.1"/>
    </source>
</evidence>
<keyword evidence="1" id="KW-0472">Membrane</keyword>
<gene>
    <name evidence="2" type="ORF">TNCT_32841</name>
</gene>
<dbReference type="Proteomes" id="UP000887116">
    <property type="component" value="Unassembled WGS sequence"/>
</dbReference>
<evidence type="ECO:0000313" key="3">
    <source>
        <dbReference type="Proteomes" id="UP000887116"/>
    </source>
</evidence>
<protein>
    <submittedName>
        <fullName evidence="2">Uncharacterized protein</fullName>
    </submittedName>
</protein>
<dbReference type="EMBL" id="BMAO01033378">
    <property type="protein sequence ID" value="GFQ89126.1"/>
    <property type="molecule type" value="Genomic_DNA"/>
</dbReference>
<feature type="transmembrane region" description="Helical" evidence="1">
    <location>
        <begin position="92"/>
        <end position="115"/>
    </location>
</feature>
<proteinExistence type="predicted"/>